<dbReference type="AlphaFoldDB" id="A0A0D0TC92"/>
<proteinExistence type="predicted"/>
<evidence type="ECO:0000313" key="2">
    <source>
        <dbReference type="Proteomes" id="UP000032210"/>
    </source>
</evidence>
<reference evidence="1 2" key="1">
    <citation type="submission" date="2015-01" db="EMBL/GenBank/DDBJ databases">
        <title>Genome sequence of the beneficial rhizobacterium Pseudomonas fluorescens 2-79.</title>
        <authorList>
            <person name="Thuermer A."/>
            <person name="Daniel R."/>
        </authorList>
    </citation>
    <scope>NUCLEOTIDE SEQUENCE [LARGE SCALE GENOMIC DNA]</scope>
    <source>
        <strain evidence="1 2">2-79</strain>
    </source>
</reference>
<organism evidence="1 2">
    <name type="scientific">Pseudomonas fluorescens</name>
    <dbReference type="NCBI Taxonomy" id="294"/>
    <lineage>
        <taxon>Bacteria</taxon>
        <taxon>Pseudomonadati</taxon>
        <taxon>Pseudomonadota</taxon>
        <taxon>Gammaproteobacteria</taxon>
        <taxon>Pseudomonadales</taxon>
        <taxon>Pseudomonadaceae</taxon>
        <taxon>Pseudomonas</taxon>
    </lineage>
</organism>
<dbReference type="EMBL" id="JXCQ01000030">
    <property type="protein sequence ID" value="KIR21156.1"/>
    <property type="molecule type" value="Genomic_DNA"/>
</dbReference>
<protein>
    <submittedName>
        <fullName evidence="1">Uncharacterized protein</fullName>
    </submittedName>
</protein>
<name>A0A0D0TC92_PSEFL</name>
<comment type="caution">
    <text evidence="1">The sequence shown here is derived from an EMBL/GenBank/DDBJ whole genome shotgun (WGS) entry which is preliminary data.</text>
</comment>
<accession>A0A0D0TC92</accession>
<evidence type="ECO:0000313" key="1">
    <source>
        <dbReference type="EMBL" id="KIR21156.1"/>
    </source>
</evidence>
<dbReference type="Proteomes" id="UP000032210">
    <property type="component" value="Unassembled WGS sequence"/>
</dbReference>
<sequence length="76" mass="8539">MHQHLGLRQGTVDQLLADTLPEGLLLGIKVDPQVPAYIPLREQFQLAAQQGHVVAGQWLVHRQLLEREQRIDGIGK</sequence>
<gene>
    <name evidence="1" type="ORF">PFLU3_33500</name>
</gene>